<dbReference type="Pfam" id="PF00005">
    <property type="entry name" value="ABC_tran"/>
    <property type="match status" value="1"/>
</dbReference>
<feature type="domain" description="AAA+ ATPase" evidence="4">
    <location>
        <begin position="25"/>
        <end position="194"/>
    </location>
</feature>
<dbReference type="STRING" id="1859457.BET10_18265"/>
<evidence type="ECO:0000259" key="4">
    <source>
        <dbReference type="SMART" id="SM00382"/>
    </source>
</evidence>
<gene>
    <name evidence="5" type="ORF">BET10_18265</name>
</gene>
<dbReference type="PANTHER" id="PTHR42939">
    <property type="entry name" value="ABC TRANSPORTER ATP-BINDING PROTEIN ALBC-RELATED"/>
    <property type="match status" value="1"/>
</dbReference>
<protein>
    <submittedName>
        <fullName evidence="5">ABC transporter ATP-binding protein</fullName>
    </submittedName>
</protein>
<evidence type="ECO:0000256" key="2">
    <source>
        <dbReference type="ARBA" id="ARBA00022741"/>
    </source>
</evidence>
<dbReference type="AlphaFoldDB" id="A0A1S1ML94"/>
<dbReference type="PANTHER" id="PTHR42939:SF1">
    <property type="entry name" value="ABC TRANSPORTER ATP-BINDING PROTEIN ALBC-RELATED"/>
    <property type="match status" value="1"/>
</dbReference>
<evidence type="ECO:0000256" key="1">
    <source>
        <dbReference type="ARBA" id="ARBA00022448"/>
    </source>
</evidence>
<dbReference type="GO" id="GO:0016887">
    <property type="term" value="F:ATP hydrolysis activity"/>
    <property type="evidence" value="ECO:0007669"/>
    <property type="project" value="InterPro"/>
</dbReference>
<name>A0A1S1ML94_9GAMM</name>
<dbReference type="Proteomes" id="UP000179786">
    <property type="component" value="Unassembled WGS sequence"/>
</dbReference>
<dbReference type="InterPro" id="IPR003439">
    <property type="entry name" value="ABC_transporter-like_ATP-bd"/>
</dbReference>
<keyword evidence="1" id="KW-0813">Transport</keyword>
<dbReference type="SUPFAM" id="SSF52540">
    <property type="entry name" value="P-loop containing nucleoside triphosphate hydrolases"/>
    <property type="match status" value="1"/>
</dbReference>
<dbReference type="OrthoDB" id="5945851at2"/>
<dbReference type="EMBL" id="MKJU01000030">
    <property type="protein sequence ID" value="OHU88767.1"/>
    <property type="molecule type" value="Genomic_DNA"/>
</dbReference>
<dbReference type="InterPro" id="IPR027417">
    <property type="entry name" value="P-loop_NTPase"/>
</dbReference>
<keyword evidence="3 5" id="KW-0067">ATP-binding</keyword>
<dbReference type="InterPro" id="IPR051782">
    <property type="entry name" value="ABC_Transporter_VariousFunc"/>
</dbReference>
<keyword evidence="2" id="KW-0547">Nucleotide-binding</keyword>
<comment type="caution">
    <text evidence="5">The sequence shown here is derived from an EMBL/GenBank/DDBJ whole genome shotgun (WGS) entry which is preliminary data.</text>
</comment>
<reference evidence="5 6" key="1">
    <citation type="submission" date="2016-09" db="EMBL/GenBank/DDBJ databases">
        <title>Pseudoalteromonas amylolytica sp. nov., isolated from the surface seawater.</title>
        <authorList>
            <person name="Wu Y.-H."/>
            <person name="Cheng H."/>
            <person name="Jin X.-B."/>
            <person name="Wang C.-S."/>
            <person name="Xu X.-W."/>
        </authorList>
    </citation>
    <scope>NUCLEOTIDE SEQUENCE [LARGE SCALE GENOMIC DNA]</scope>
    <source>
        <strain evidence="5 6">JW1</strain>
    </source>
</reference>
<sequence>MIEIKQLYKQFANKIVFENYDNCFRASKCCVLGENGLGKTTLFTIIAGLDPHYHGQILLAGEHKPALQQCVALASDKVPFPQFLTARQILSMTSVSWQCEMPLALAQQFGFTGFLDTFVKDLSSGNHKKLQLLNAIMRNTPYLILDEPSAALDQAGVEVLCQWLASFSGQVLISSHEPQPFLDIGFTTQPLFSTD</sequence>
<evidence type="ECO:0000313" key="6">
    <source>
        <dbReference type="Proteomes" id="UP000179786"/>
    </source>
</evidence>
<evidence type="ECO:0000256" key="3">
    <source>
        <dbReference type="ARBA" id="ARBA00022840"/>
    </source>
</evidence>
<organism evidence="5 6">
    <name type="scientific">Pseudoalteromonas amylolytica</name>
    <dbReference type="NCBI Taxonomy" id="1859457"/>
    <lineage>
        <taxon>Bacteria</taxon>
        <taxon>Pseudomonadati</taxon>
        <taxon>Pseudomonadota</taxon>
        <taxon>Gammaproteobacteria</taxon>
        <taxon>Alteromonadales</taxon>
        <taxon>Pseudoalteromonadaceae</taxon>
        <taxon>Pseudoalteromonas</taxon>
    </lineage>
</organism>
<dbReference type="SMART" id="SM00382">
    <property type="entry name" value="AAA"/>
    <property type="match status" value="1"/>
</dbReference>
<dbReference type="InterPro" id="IPR003593">
    <property type="entry name" value="AAA+_ATPase"/>
</dbReference>
<evidence type="ECO:0000313" key="5">
    <source>
        <dbReference type="EMBL" id="OHU88767.1"/>
    </source>
</evidence>
<dbReference type="RefSeq" id="WP_070986679.1">
    <property type="nucleotide sequence ID" value="NZ_MKJU01000030.1"/>
</dbReference>
<accession>A0A1S1ML94</accession>
<keyword evidence="6" id="KW-1185">Reference proteome</keyword>
<dbReference type="Gene3D" id="3.40.50.300">
    <property type="entry name" value="P-loop containing nucleotide triphosphate hydrolases"/>
    <property type="match status" value="1"/>
</dbReference>
<dbReference type="GO" id="GO:0005524">
    <property type="term" value="F:ATP binding"/>
    <property type="evidence" value="ECO:0007669"/>
    <property type="project" value="UniProtKB-KW"/>
</dbReference>
<proteinExistence type="predicted"/>